<dbReference type="EMBL" id="SAUW01000017">
    <property type="protein sequence ID" value="RWR08524.1"/>
    <property type="molecule type" value="Genomic_DNA"/>
</dbReference>
<dbReference type="Proteomes" id="UP000285710">
    <property type="component" value="Unassembled WGS sequence"/>
</dbReference>
<name>A0A443IQU6_9RHOB</name>
<dbReference type="AlphaFoldDB" id="A0A443IQU6"/>
<proteinExistence type="predicted"/>
<comment type="caution">
    <text evidence="1">The sequence shown here is derived from an EMBL/GenBank/DDBJ whole genome shotgun (WGS) entry which is preliminary data.</text>
</comment>
<dbReference type="RefSeq" id="WP_128270383.1">
    <property type="nucleotide sequence ID" value="NZ_SAUW01000017.1"/>
</dbReference>
<accession>A0A443IQU6</accession>
<keyword evidence="2" id="KW-1185">Reference proteome</keyword>
<reference evidence="1 2" key="2">
    <citation type="submission" date="2019-01" db="EMBL/GenBank/DDBJ databases">
        <authorList>
            <person name="Li Y."/>
        </authorList>
    </citation>
    <scope>NUCLEOTIDE SEQUENCE [LARGE SCALE GENOMIC DNA]</scope>
    <source>
        <strain evidence="1 2">2D-5</strain>
    </source>
</reference>
<protein>
    <recommendedName>
        <fullName evidence="3">HK97 gp10 family phage protein</fullName>
    </recommendedName>
</protein>
<evidence type="ECO:0000313" key="1">
    <source>
        <dbReference type="EMBL" id="RWR08524.1"/>
    </source>
</evidence>
<evidence type="ECO:0008006" key="3">
    <source>
        <dbReference type="Google" id="ProtNLM"/>
    </source>
</evidence>
<reference evidence="1 2" key="1">
    <citation type="submission" date="2019-01" db="EMBL/GenBank/DDBJ databases">
        <title>Sinorhodobacter populi sp. nov. isolated from the symptomatic bark tissue of Populus euramericana canker.</title>
        <authorList>
            <person name="Xu G."/>
        </authorList>
    </citation>
    <scope>NUCLEOTIDE SEQUENCE [LARGE SCALE GENOMIC DNA]</scope>
    <source>
        <strain evidence="1 2">2D-5</strain>
    </source>
</reference>
<gene>
    <name evidence="1" type="ORF">D2T33_15625</name>
</gene>
<evidence type="ECO:0000313" key="2">
    <source>
        <dbReference type="Proteomes" id="UP000285710"/>
    </source>
</evidence>
<sequence length="138" mass="15139">MSDDASRLGAMMRKHLAAALAAGKAQARKEAEIIANVMRATAPRDEFELIRSIRVEDTDTRATTKGGNVPFVGVVVKAGDDTTLVTNSRGQKFQNAKLQEHGTKNMPANPYFNASYRRRKPNAKGNITRAIRKAWLNG</sequence>
<organism evidence="1 2">
    <name type="scientific">Paenirhodobacter populi</name>
    <dbReference type="NCBI Taxonomy" id="2306993"/>
    <lineage>
        <taxon>Bacteria</taxon>
        <taxon>Pseudomonadati</taxon>
        <taxon>Pseudomonadota</taxon>
        <taxon>Alphaproteobacteria</taxon>
        <taxon>Rhodobacterales</taxon>
        <taxon>Rhodobacter group</taxon>
        <taxon>Paenirhodobacter</taxon>
    </lineage>
</organism>